<keyword evidence="2" id="KW-0238">DNA-binding</keyword>
<evidence type="ECO:0000256" key="2">
    <source>
        <dbReference type="ARBA" id="ARBA00023125"/>
    </source>
</evidence>
<dbReference type="SUPFAM" id="SSF46785">
    <property type="entry name" value="Winged helix' DNA-binding domain"/>
    <property type="match status" value="1"/>
</dbReference>
<dbReference type="Pfam" id="PF00392">
    <property type="entry name" value="GntR"/>
    <property type="match status" value="1"/>
</dbReference>
<dbReference type="Pfam" id="PF07729">
    <property type="entry name" value="FCD"/>
    <property type="match status" value="1"/>
</dbReference>
<dbReference type="Gene3D" id="1.10.10.10">
    <property type="entry name" value="Winged helix-like DNA-binding domain superfamily/Winged helix DNA-binding domain"/>
    <property type="match status" value="1"/>
</dbReference>
<proteinExistence type="predicted"/>
<evidence type="ECO:0000256" key="1">
    <source>
        <dbReference type="ARBA" id="ARBA00023015"/>
    </source>
</evidence>
<dbReference type="InterPro" id="IPR000524">
    <property type="entry name" value="Tscrpt_reg_HTH_GntR"/>
</dbReference>
<dbReference type="PRINTS" id="PR00035">
    <property type="entry name" value="HTHGNTR"/>
</dbReference>
<dbReference type="PROSITE" id="PS50949">
    <property type="entry name" value="HTH_GNTR"/>
    <property type="match status" value="1"/>
</dbReference>
<evidence type="ECO:0000256" key="3">
    <source>
        <dbReference type="ARBA" id="ARBA00023163"/>
    </source>
</evidence>
<dbReference type="AlphaFoldDB" id="A0A4R5TYK1"/>
<accession>A0A4R5TYK1</accession>
<dbReference type="SMART" id="SM00345">
    <property type="entry name" value="HTH_GNTR"/>
    <property type="match status" value="1"/>
</dbReference>
<feature type="region of interest" description="Disordered" evidence="4">
    <location>
        <begin position="1"/>
        <end position="45"/>
    </location>
</feature>
<evidence type="ECO:0000259" key="5">
    <source>
        <dbReference type="PROSITE" id="PS50949"/>
    </source>
</evidence>
<dbReference type="Gene3D" id="1.20.120.530">
    <property type="entry name" value="GntR ligand-binding domain-like"/>
    <property type="match status" value="1"/>
</dbReference>
<dbReference type="GO" id="GO:0003677">
    <property type="term" value="F:DNA binding"/>
    <property type="evidence" value="ECO:0007669"/>
    <property type="project" value="UniProtKB-KW"/>
</dbReference>
<feature type="domain" description="HTH gntR-type" evidence="5">
    <location>
        <begin position="48"/>
        <end position="115"/>
    </location>
</feature>
<dbReference type="SMART" id="SM00895">
    <property type="entry name" value="FCD"/>
    <property type="match status" value="1"/>
</dbReference>
<reference evidence="6 7" key="1">
    <citation type="submission" date="2019-03" db="EMBL/GenBank/DDBJ databases">
        <title>Luteimonas zhaokaii sp.nov., isolated from the rectal contents of Plateau pika in Yushu, Qinghai Province, China.</title>
        <authorList>
            <person name="Zhang G."/>
        </authorList>
    </citation>
    <scope>NUCLEOTIDE SEQUENCE [LARGE SCALE GENOMIC DNA]</scope>
    <source>
        <strain evidence="6 7">B9</strain>
    </source>
</reference>
<dbReference type="EMBL" id="SMTF01000003">
    <property type="protein sequence ID" value="TDK26319.1"/>
    <property type="molecule type" value="Genomic_DNA"/>
</dbReference>
<organism evidence="6 7">
    <name type="scientific">Luteimonas aestuarii</name>
    <dbReference type="NCBI Taxonomy" id="453837"/>
    <lineage>
        <taxon>Bacteria</taxon>
        <taxon>Pseudomonadati</taxon>
        <taxon>Pseudomonadota</taxon>
        <taxon>Gammaproteobacteria</taxon>
        <taxon>Lysobacterales</taxon>
        <taxon>Lysobacteraceae</taxon>
        <taxon>Luteimonas</taxon>
    </lineage>
</organism>
<comment type="caution">
    <text evidence="6">The sequence shown here is derived from an EMBL/GenBank/DDBJ whole genome shotgun (WGS) entry which is preliminary data.</text>
</comment>
<dbReference type="CDD" id="cd07377">
    <property type="entry name" value="WHTH_GntR"/>
    <property type="match status" value="1"/>
</dbReference>
<evidence type="ECO:0000256" key="4">
    <source>
        <dbReference type="SAM" id="MobiDB-lite"/>
    </source>
</evidence>
<dbReference type="Proteomes" id="UP000294796">
    <property type="component" value="Unassembled WGS sequence"/>
</dbReference>
<evidence type="ECO:0000313" key="7">
    <source>
        <dbReference type="Proteomes" id="UP000294796"/>
    </source>
</evidence>
<keyword evidence="3" id="KW-0804">Transcription</keyword>
<protein>
    <submittedName>
        <fullName evidence="6">GntR family transcriptional regulator</fullName>
    </submittedName>
</protein>
<dbReference type="PANTHER" id="PTHR43537:SF24">
    <property type="entry name" value="GLUCONATE OPERON TRANSCRIPTIONAL REPRESSOR"/>
    <property type="match status" value="1"/>
</dbReference>
<evidence type="ECO:0000313" key="6">
    <source>
        <dbReference type="EMBL" id="TDK26319.1"/>
    </source>
</evidence>
<gene>
    <name evidence="6" type="ORF">E2F46_06965</name>
</gene>
<sequence length="293" mass="32753">MRRIGLADFPAPTGRFPRAARTPVMTPTPGKPSETDGSPDMAPVEDRDRLVEKVVRQLTRDIMAGIYGPGDRIREPEVSERLGISRAPVREALRNLEHEGMVEVMPWRGARVINPSPDEIADLFDLLAAVEGVVARLATRHASDEDLARYAKKVLEAAEVAREHKQKDFFEVIHVAYQAAEVLAASCGSAMAANMVRRIGKPAYWLHRFLMPAPQRWIQQSLARQAALRDALLARDEDRSERAARALVGHTRRLVVLRAREVEAAQGILHRAPAWNVGRIAAKEPARRRTRKD</sequence>
<keyword evidence="1" id="KW-0805">Transcription regulation</keyword>
<keyword evidence="7" id="KW-1185">Reference proteome</keyword>
<dbReference type="InterPro" id="IPR011711">
    <property type="entry name" value="GntR_C"/>
</dbReference>
<dbReference type="PANTHER" id="PTHR43537">
    <property type="entry name" value="TRANSCRIPTIONAL REGULATOR, GNTR FAMILY"/>
    <property type="match status" value="1"/>
</dbReference>
<name>A0A4R5TYK1_9GAMM</name>
<dbReference type="InterPro" id="IPR036390">
    <property type="entry name" value="WH_DNA-bd_sf"/>
</dbReference>
<dbReference type="OrthoDB" id="9799812at2"/>
<dbReference type="InterPro" id="IPR036388">
    <property type="entry name" value="WH-like_DNA-bd_sf"/>
</dbReference>
<dbReference type="InterPro" id="IPR008920">
    <property type="entry name" value="TF_FadR/GntR_C"/>
</dbReference>
<dbReference type="GO" id="GO:0003700">
    <property type="term" value="F:DNA-binding transcription factor activity"/>
    <property type="evidence" value="ECO:0007669"/>
    <property type="project" value="InterPro"/>
</dbReference>
<dbReference type="SUPFAM" id="SSF48008">
    <property type="entry name" value="GntR ligand-binding domain-like"/>
    <property type="match status" value="1"/>
</dbReference>